<accession>A0A6J6TQQ2</accession>
<organism evidence="1">
    <name type="scientific">freshwater metagenome</name>
    <dbReference type="NCBI Taxonomy" id="449393"/>
    <lineage>
        <taxon>unclassified sequences</taxon>
        <taxon>metagenomes</taxon>
        <taxon>ecological metagenomes</taxon>
    </lineage>
</organism>
<proteinExistence type="predicted"/>
<name>A0A6J6TQQ2_9ZZZZ</name>
<gene>
    <name evidence="1" type="ORF">UFOPK2824_00640</name>
</gene>
<evidence type="ECO:0000313" key="1">
    <source>
        <dbReference type="EMBL" id="CAB4749872.1"/>
    </source>
</evidence>
<protein>
    <submittedName>
        <fullName evidence="1">Unannotated protein</fullName>
    </submittedName>
</protein>
<dbReference type="EMBL" id="CAEZZD010000085">
    <property type="protein sequence ID" value="CAB4749872.1"/>
    <property type="molecule type" value="Genomic_DNA"/>
</dbReference>
<dbReference type="AlphaFoldDB" id="A0A6J6TQQ2"/>
<sequence>MQGAALIQLRVSEKDNPDAALVQQVTPESHDENSQTSLTQRIGQAALVVLDESYEAKYEEQKCKLCKVRMLCPAAPEGKQVLS</sequence>
<reference evidence="1" key="1">
    <citation type="submission" date="2020-05" db="EMBL/GenBank/DDBJ databases">
        <authorList>
            <person name="Chiriac C."/>
            <person name="Salcher M."/>
            <person name="Ghai R."/>
            <person name="Kavagutti S V."/>
        </authorList>
    </citation>
    <scope>NUCLEOTIDE SEQUENCE</scope>
</reference>